<evidence type="ECO:0000313" key="3">
    <source>
        <dbReference type="Proteomes" id="UP001066276"/>
    </source>
</evidence>
<comment type="caution">
    <text evidence="2">The sequence shown here is derived from an EMBL/GenBank/DDBJ whole genome shotgun (WGS) entry which is preliminary data.</text>
</comment>
<gene>
    <name evidence="2" type="ORF">NDU88_003377</name>
</gene>
<accession>A0AAV7MS20</accession>
<protein>
    <recommendedName>
        <fullName evidence="4">Myb-like domain-containing protein</fullName>
    </recommendedName>
</protein>
<proteinExistence type="predicted"/>
<feature type="region of interest" description="Disordered" evidence="1">
    <location>
        <begin position="102"/>
        <end position="236"/>
    </location>
</feature>
<organism evidence="2 3">
    <name type="scientific">Pleurodeles waltl</name>
    <name type="common">Iberian ribbed newt</name>
    <dbReference type="NCBI Taxonomy" id="8319"/>
    <lineage>
        <taxon>Eukaryota</taxon>
        <taxon>Metazoa</taxon>
        <taxon>Chordata</taxon>
        <taxon>Craniata</taxon>
        <taxon>Vertebrata</taxon>
        <taxon>Euteleostomi</taxon>
        <taxon>Amphibia</taxon>
        <taxon>Batrachia</taxon>
        <taxon>Caudata</taxon>
        <taxon>Salamandroidea</taxon>
        <taxon>Salamandridae</taxon>
        <taxon>Pleurodelinae</taxon>
        <taxon>Pleurodeles</taxon>
    </lineage>
</organism>
<dbReference type="EMBL" id="JANPWB010000013">
    <property type="protein sequence ID" value="KAJ1105974.1"/>
    <property type="molecule type" value="Genomic_DNA"/>
</dbReference>
<feature type="compositionally biased region" description="Low complexity" evidence="1">
    <location>
        <begin position="137"/>
        <end position="191"/>
    </location>
</feature>
<name>A0AAV7MS20_PLEWA</name>
<evidence type="ECO:0000313" key="2">
    <source>
        <dbReference type="EMBL" id="KAJ1105974.1"/>
    </source>
</evidence>
<keyword evidence="3" id="KW-1185">Reference proteome</keyword>
<evidence type="ECO:0000256" key="1">
    <source>
        <dbReference type="SAM" id="MobiDB-lite"/>
    </source>
</evidence>
<reference evidence="2" key="1">
    <citation type="journal article" date="2022" name="bioRxiv">
        <title>Sequencing and chromosome-scale assembly of the giantPleurodeles waltlgenome.</title>
        <authorList>
            <person name="Brown T."/>
            <person name="Elewa A."/>
            <person name="Iarovenko S."/>
            <person name="Subramanian E."/>
            <person name="Araus A.J."/>
            <person name="Petzold A."/>
            <person name="Susuki M."/>
            <person name="Suzuki K.-i.T."/>
            <person name="Hayashi T."/>
            <person name="Toyoda A."/>
            <person name="Oliveira C."/>
            <person name="Osipova E."/>
            <person name="Leigh N.D."/>
            <person name="Simon A."/>
            <person name="Yun M.H."/>
        </authorList>
    </citation>
    <scope>NUCLEOTIDE SEQUENCE</scope>
    <source>
        <strain evidence="2">20211129_DDA</strain>
        <tissue evidence="2">Liver</tissue>
    </source>
</reference>
<dbReference type="AlphaFoldDB" id="A0AAV7MS20"/>
<sequence length="236" mass="24615">MARVTGERAPAFTTAELERLVEGVSAHHKKGIWRAIAKDVRTLGVYGRRSKRWEDLRRWARKIAEAQLGMASQRGRGAHRTLTPPMACILVVAYPELDGRLSASQQPQGASSGGGEEAPVMEGAASHRAHEAETTDGECISGSEGEGSTMAETGGDSSDSDTSSDGSSLVVRDTSVPSPTTGTSATPCTSTAFPAAPQRVSRARSPRRVGISFAPGTSGPAPVSPAALSEEAFDLL</sequence>
<dbReference type="Proteomes" id="UP001066276">
    <property type="component" value="Chromosome 9"/>
</dbReference>
<evidence type="ECO:0008006" key="4">
    <source>
        <dbReference type="Google" id="ProtNLM"/>
    </source>
</evidence>